<evidence type="ECO:0000313" key="3">
    <source>
        <dbReference type="Proteomes" id="UP000620124"/>
    </source>
</evidence>
<dbReference type="PANTHER" id="PTHR22893">
    <property type="entry name" value="NADH OXIDOREDUCTASE-RELATED"/>
    <property type="match status" value="1"/>
</dbReference>
<dbReference type="InterPro" id="IPR013154">
    <property type="entry name" value="ADH-like_N"/>
</dbReference>
<dbReference type="Proteomes" id="UP000620124">
    <property type="component" value="Unassembled WGS sequence"/>
</dbReference>
<protein>
    <submittedName>
        <fullName evidence="2">Putative zinc-type alcohol dehydrogenase-like protein YogA</fullName>
    </submittedName>
</protein>
<organism evidence="2 3">
    <name type="scientific">Mycena venus</name>
    <dbReference type="NCBI Taxonomy" id="2733690"/>
    <lineage>
        <taxon>Eukaryota</taxon>
        <taxon>Fungi</taxon>
        <taxon>Dikarya</taxon>
        <taxon>Basidiomycota</taxon>
        <taxon>Agaricomycotina</taxon>
        <taxon>Agaricomycetes</taxon>
        <taxon>Agaricomycetidae</taxon>
        <taxon>Agaricales</taxon>
        <taxon>Marasmiineae</taxon>
        <taxon>Mycenaceae</taxon>
        <taxon>Mycena</taxon>
    </lineage>
</organism>
<dbReference type="EMBL" id="JACAZI010000018">
    <property type="protein sequence ID" value="KAF7341188.1"/>
    <property type="molecule type" value="Genomic_DNA"/>
</dbReference>
<dbReference type="InterPro" id="IPR013149">
    <property type="entry name" value="ADH-like_C"/>
</dbReference>
<comment type="caution">
    <text evidence="2">The sequence shown here is derived from an EMBL/GenBank/DDBJ whole genome shotgun (WGS) entry which is preliminary data.</text>
</comment>
<dbReference type="Gene3D" id="3.20.20.70">
    <property type="entry name" value="Aldolase class I"/>
    <property type="match status" value="1"/>
</dbReference>
<dbReference type="InterPro" id="IPR020843">
    <property type="entry name" value="ER"/>
</dbReference>
<dbReference type="Pfam" id="PF00724">
    <property type="entry name" value="Oxidored_FMN"/>
    <property type="match status" value="1"/>
</dbReference>
<dbReference type="Gene3D" id="3.40.50.720">
    <property type="entry name" value="NAD(P)-binding Rossmann-like Domain"/>
    <property type="match status" value="1"/>
</dbReference>
<dbReference type="GO" id="GO:0003959">
    <property type="term" value="F:NADPH dehydrogenase activity"/>
    <property type="evidence" value="ECO:0007669"/>
    <property type="project" value="TreeGrafter"/>
</dbReference>
<dbReference type="InterPro" id="IPR045247">
    <property type="entry name" value="Oye-like"/>
</dbReference>
<accession>A0A8H7CMY0</accession>
<dbReference type="SMART" id="SM00829">
    <property type="entry name" value="PKS_ER"/>
    <property type="match status" value="1"/>
</dbReference>
<dbReference type="InterPro" id="IPR001155">
    <property type="entry name" value="OxRdtase_FMN_N"/>
</dbReference>
<dbReference type="InterPro" id="IPR036291">
    <property type="entry name" value="NAD(P)-bd_dom_sf"/>
</dbReference>
<dbReference type="GO" id="GO:0010181">
    <property type="term" value="F:FMN binding"/>
    <property type="evidence" value="ECO:0007669"/>
    <property type="project" value="InterPro"/>
</dbReference>
<name>A0A8H7CMY0_9AGAR</name>
<evidence type="ECO:0000313" key="2">
    <source>
        <dbReference type="EMBL" id="KAF7341188.1"/>
    </source>
</evidence>
<dbReference type="Pfam" id="PF08240">
    <property type="entry name" value="ADH_N"/>
    <property type="match status" value="1"/>
</dbReference>
<keyword evidence="3" id="KW-1185">Reference proteome</keyword>
<evidence type="ECO:0000259" key="1">
    <source>
        <dbReference type="SMART" id="SM00829"/>
    </source>
</evidence>
<reference evidence="2" key="1">
    <citation type="submission" date="2020-05" db="EMBL/GenBank/DDBJ databases">
        <title>Mycena genomes resolve the evolution of fungal bioluminescence.</title>
        <authorList>
            <person name="Tsai I.J."/>
        </authorList>
    </citation>
    <scope>NUCLEOTIDE SEQUENCE</scope>
    <source>
        <strain evidence="2">CCC161011</strain>
    </source>
</reference>
<gene>
    <name evidence="2" type="ORF">MVEN_01853800</name>
</gene>
<dbReference type="SUPFAM" id="SSF50129">
    <property type="entry name" value="GroES-like"/>
    <property type="match status" value="1"/>
</dbReference>
<proteinExistence type="predicted"/>
<sequence>MTSQLFEPLKVGTAALQHRIVLAPLTRLKATPEHVPYPVVSEYYAQRACRPGTLLITESTLISERAGGLPYSPGIWSSAQIAAWKVVTEAVHAKGSFIFMQLSALGRAADSGELTRQDPSFPYVSASDIQLTGCAKPPRPLTVPEIKEYVALYAQAAKNAISAGFDGVEIQNANGYLLDQFLQDVSNKRKDAYGGNVPNRARFTLEVVTAIVAAIGAERTAIRLSPWNTCNDMGMPDPLSTFSYLISILAVRHPGLAYLHLVEPSTLCALWAPRPLIRAGGFSRAGALAAAEGGSLVAFGRLFISNPDLPTRLEQDAPLAAYDPKTFYLPAGGSTGYTDQGLLPLLLPDHKRVAQILSKSVILQKSLMARTPPYDDAVLREITIPRLKHGEVLVKMAAVAFNHRDVWVRKRMYPGIALGSTFGSDGAGTVVDAANRNDPLLNQRVFLTPMRGWESHPDGPETELGCLGGCSFPSLGTFSEYVTVDREEVMLTPGHLSHVQIAAWPTGGVTAWRAAFVLAKIESGHNVLITGIGGGVANIAMQLCIARGASVYITSGSAAKIEKALAQGAQGGANYNDDKWASQLGQLLRRQNPHRPEFDAVLDSGGGEIMRELSLYLKHGGRVVCYGMTASSNIVFTMREVLRNQQLLGSTGGSRQDLKDATAFLEKHRIVPVISHVLPGLETAEDGFEMMRKGEQFGKIVIEVGAGNPKWCGMKCHSLW</sequence>
<dbReference type="Pfam" id="PF00107">
    <property type="entry name" value="ADH_zinc_N"/>
    <property type="match status" value="1"/>
</dbReference>
<dbReference type="InterPro" id="IPR011032">
    <property type="entry name" value="GroES-like_sf"/>
</dbReference>
<dbReference type="AlphaFoldDB" id="A0A8H7CMY0"/>
<dbReference type="InterPro" id="IPR013785">
    <property type="entry name" value="Aldolase_TIM"/>
</dbReference>
<dbReference type="PANTHER" id="PTHR22893:SF91">
    <property type="entry name" value="NADPH DEHYDROGENASE 2-RELATED"/>
    <property type="match status" value="1"/>
</dbReference>
<dbReference type="Gene3D" id="3.90.180.10">
    <property type="entry name" value="Medium-chain alcohol dehydrogenases, catalytic domain"/>
    <property type="match status" value="1"/>
</dbReference>
<dbReference type="SUPFAM" id="SSF51395">
    <property type="entry name" value="FMN-linked oxidoreductases"/>
    <property type="match status" value="1"/>
</dbReference>
<dbReference type="OrthoDB" id="276546at2759"/>
<dbReference type="SUPFAM" id="SSF51735">
    <property type="entry name" value="NAD(P)-binding Rossmann-fold domains"/>
    <property type="match status" value="1"/>
</dbReference>
<dbReference type="CDD" id="cd02933">
    <property type="entry name" value="OYE_like_FMN"/>
    <property type="match status" value="1"/>
</dbReference>
<feature type="domain" description="Enoyl reductase (ER)" evidence="1">
    <location>
        <begin position="375"/>
        <end position="702"/>
    </location>
</feature>